<evidence type="ECO:0000256" key="5">
    <source>
        <dbReference type="ARBA" id="ARBA00023163"/>
    </source>
</evidence>
<protein>
    <submittedName>
        <fullName evidence="7">Uncharacterized protein</fullName>
    </submittedName>
</protein>
<evidence type="ECO:0000256" key="4">
    <source>
        <dbReference type="ARBA" id="ARBA00023125"/>
    </source>
</evidence>
<keyword evidence="6" id="KW-0539">Nucleus</keyword>
<evidence type="ECO:0000256" key="6">
    <source>
        <dbReference type="ARBA" id="ARBA00023242"/>
    </source>
</evidence>
<evidence type="ECO:0000256" key="2">
    <source>
        <dbReference type="ARBA" id="ARBA00022833"/>
    </source>
</evidence>
<keyword evidence="4" id="KW-0238">DNA-binding</keyword>
<dbReference type="GO" id="GO:0046872">
    <property type="term" value="F:metal ion binding"/>
    <property type="evidence" value="ECO:0007669"/>
    <property type="project" value="UniProtKB-KW"/>
</dbReference>
<sequence>MFALHHYTAAIDRLKSIHHEPLVLIVCILFIAVEYLRANNKVAIQHCQHGLAIMDKCGNPWARQYLLPIFRRLTAVPMLFGPEDVETDRIPPLSYMVPSKFYCMEDAQYTMDDIFNRAVRLCYLEHRRVPVDTSEERNLIFSQLQTWQTLFEELCVDTMSPLYRAQESSLFMRIELCRLGFSADYDADEDIDSFRRILQVVSRLSRDSHLQTPQSTFELAYTPMLFFVIMKCPDLEVRLTALRLMKRFESPKEGLCENGQMLDTGRKILQQENGVAFDSLDYCDSPAFETSSRS</sequence>
<reference evidence="7" key="2">
    <citation type="submission" date="2020-05" db="EMBL/GenBank/DDBJ databases">
        <authorList>
            <person name="Kim H.-S."/>
            <person name="Proctor R.H."/>
            <person name="Brown D.W."/>
        </authorList>
    </citation>
    <scope>NUCLEOTIDE SEQUENCE</scope>
    <source>
        <strain evidence="7">NRRL 20472</strain>
    </source>
</reference>
<dbReference type="OrthoDB" id="3145928at2759"/>
<evidence type="ECO:0000256" key="1">
    <source>
        <dbReference type="ARBA" id="ARBA00022723"/>
    </source>
</evidence>
<evidence type="ECO:0000256" key="3">
    <source>
        <dbReference type="ARBA" id="ARBA00023015"/>
    </source>
</evidence>
<proteinExistence type="predicted"/>
<organism evidence="7 8">
    <name type="scientific">Fusarium sarcochroum</name>
    <dbReference type="NCBI Taxonomy" id="1208366"/>
    <lineage>
        <taxon>Eukaryota</taxon>
        <taxon>Fungi</taxon>
        <taxon>Dikarya</taxon>
        <taxon>Ascomycota</taxon>
        <taxon>Pezizomycotina</taxon>
        <taxon>Sordariomycetes</taxon>
        <taxon>Hypocreomycetidae</taxon>
        <taxon>Hypocreales</taxon>
        <taxon>Nectriaceae</taxon>
        <taxon>Fusarium</taxon>
        <taxon>Fusarium lateritium species complex</taxon>
    </lineage>
</organism>
<keyword evidence="1" id="KW-0479">Metal-binding</keyword>
<name>A0A8H4X5J8_9HYPO</name>
<keyword evidence="3" id="KW-0805">Transcription regulation</keyword>
<dbReference type="EMBL" id="JABEXW010000526">
    <property type="protein sequence ID" value="KAF4962762.1"/>
    <property type="molecule type" value="Genomic_DNA"/>
</dbReference>
<dbReference type="AlphaFoldDB" id="A0A8H4X5J8"/>
<dbReference type="Proteomes" id="UP000622797">
    <property type="component" value="Unassembled WGS sequence"/>
</dbReference>
<dbReference type="GO" id="GO:0003677">
    <property type="term" value="F:DNA binding"/>
    <property type="evidence" value="ECO:0007669"/>
    <property type="project" value="UniProtKB-KW"/>
</dbReference>
<evidence type="ECO:0000313" key="8">
    <source>
        <dbReference type="Proteomes" id="UP000622797"/>
    </source>
</evidence>
<evidence type="ECO:0000313" key="7">
    <source>
        <dbReference type="EMBL" id="KAF4962762.1"/>
    </source>
</evidence>
<keyword evidence="8" id="KW-1185">Reference proteome</keyword>
<dbReference type="PANTHER" id="PTHR36206:SF12">
    <property type="entry name" value="ASPERCRYPTIN BIOSYNTHESIS CLUSTER-SPECIFIC TRANSCRIPTION REGULATOR ATNN-RELATED"/>
    <property type="match status" value="1"/>
</dbReference>
<accession>A0A8H4X5J8</accession>
<dbReference type="InterPro" id="IPR052360">
    <property type="entry name" value="Transcr_Regulatory_Proteins"/>
</dbReference>
<dbReference type="PANTHER" id="PTHR36206">
    <property type="entry name" value="ASPERCRYPTIN BIOSYNTHESIS CLUSTER-SPECIFIC TRANSCRIPTION REGULATOR ATNN-RELATED"/>
    <property type="match status" value="1"/>
</dbReference>
<comment type="caution">
    <text evidence="7">The sequence shown here is derived from an EMBL/GenBank/DDBJ whole genome shotgun (WGS) entry which is preliminary data.</text>
</comment>
<keyword evidence="5" id="KW-0804">Transcription</keyword>
<keyword evidence="2" id="KW-0862">Zinc</keyword>
<reference evidence="7" key="1">
    <citation type="journal article" date="2020" name="BMC Genomics">
        <title>Correction to: Identification and distribution of gene clusters required for synthesis of sphingolipid metabolism inhibitors in diverse species of the filamentous fungus Fusarium.</title>
        <authorList>
            <person name="Kim H.S."/>
            <person name="Lohmar J.M."/>
            <person name="Busman M."/>
            <person name="Brown D.W."/>
            <person name="Naumann T.A."/>
            <person name="Divon H.H."/>
            <person name="Lysoe E."/>
            <person name="Uhlig S."/>
            <person name="Proctor R.H."/>
        </authorList>
    </citation>
    <scope>NUCLEOTIDE SEQUENCE</scope>
    <source>
        <strain evidence="7">NRRL 20472</strain>
    </source>
</reference>
<gene>
    <name evidence="7" type="ORF">FSARC_9178</name>
</gene>